<organism evidence="1 2">
    <name type="scientific">Bacteroides pyogenes JCM 6292</name>
    <dbReference type="NCBI Taxonomy" id="1235809"/>
    <lineage>
        <taxon>Bacteria</taxon>
        <taxon>Pseudomonadati</taxon>
        <taxon>Bacteroidota</taxon>
        <taxon>Bacteroidia</taxon>
        <taxon>Bacteroidales</taxon>
        <taxon>Bacteroidaceae</taxon>
        <taxon>Bacteroides</taxon>
    </lineage>
</organism>
<dbReference type="EMBL" id="BAIQ01000009">
    <property type="protein sequence ID" value="GAE14965.1"/>
    <property type="molecule type" value="Genomic_DNA"/>
</dbReference>
<proteinExistence type="predicted"/>
<gene>
    <name evidence="1" type="ORF">JCM6292_1178</name>
</gene>
<comment type="caution">
    <text evidence="1">The sequence shown here is derived from an EMBL/GenBank/DDBJ whole genome shotgun (WGS) entry which is preliminary data.</text>
</comment>
<accession>W4P5H7</accession>
<protein>
    <submittedName>
        <fullName evidence="1">Uncharacterized protein</fullName>
    </submittedName>
</protein>
<name>W4P5H7_9BACE</name>
<evidence type="ECO:0000313" key="2">
    <source>
        <dbReference type="Proteomes" id="UP000018861"/>
    </source>
</evidence>
<dbReference type="Proteomes" id="UP000018861">
    <property type="component" value="Unassembled WGS sequence"/>
</dbReference>
<evidence type="ECO:0000313" key="1">
    <source>
        <dbReference type="EMBL" id="GAE14965.1"/>
    </source>
</evidence>
<sequence length="52" mass="6223">MATEVNIYERFGKQINRHDRSYCDPLIQLRPPKKLFARSVFGIKTVQKRLFL</sequence>
<dbReference type="AlphaFoldDB" id="W4P5H7"/>
<reference evidence="1 2" key="1">
    <citation type="journal article" date="2014" name="Genome Announc.">
        <title>Draft Genome Sequences of Three Strains of Bacteroides pyogenes Isolated from a Cat and Swine.</title>
        <authorList>
            <person name="Sakamoto M."/>
            <person name="Oshima K."/>
            <person name="Suda W."/>
            <person name="Kitamura K."/>
            <person name="Iida T."/>
            <person name="Hattori M."/>
            <person name="Ohkuma M."/>
        </authorList>
    </citation>
    <scope>NUCLEOTIDE SEQUENCE [LARGE SCALE GENOMIC DNA]</scope>
    <source>
        <strain evidence="1 2">JCM 6292</strain>
    </source>
</reference>